<reference evidence="2" key="1">
    <citation type="submission" date="2023-06" db="EMBL/GenBank/DDBJ databases">
        <authorList>
            <consortium name="Lawrence Berkeley National Laboratory"/>
            <person name="Ahrendt S."/>
            <person name="Sahu N."/>
            <person name="Indic B."/>
            <person name="Wong-Bajracharya J."/>
            <person name="Merenyi Z."/>
            <person name="Ke H.-M."/>
            <person name="Monk M."/>
            <person name="Kocsube S."/>
            <person name="Drula E."/>
            <person name="Lipzen A."/>
            <person name="Balint B."/>
            <person name="Henrissat B."/>
            <person name="Andreopoulos B."/>
            <person name="Martin F.M."/>
            <person name="Harder C.B."/>
            <person name="Rigling D."/>
            <person name="Ford K.L."/>
            <person name="Foster G.D."/>
            <person name="Pangilinan J."/>
            <person name="Papanicolaou A."/>
            <person name="Barry K."/>
            <person name="LaButti K."/>
            <person name="Viragh M."/>
            <person name="Koriabine M."/>
            <person name="Yan M."/>
            <person name="Riley R."/>
            <person name="Champramary S."/>
            <person name="Plett K.L."/>
            <person name="Tsai I.J."/>
            <person name="Slot J."/>
            <person name="Sipos G."/>
            <person name="Plett J."/>
            <person name="Nagy L.G."/>
            <person name="Grigoriev I.V."/>
        </authorList>
    </citation>
    <scope>NUCLEOTIDE SEQUENCE</scope>
    <source>
        <strain evidence="2">FPL87.14</strain>
    </source>
</reference>
<proteinExistence type="predicted"/>
<organism evidence="2 3">
    <name type="scientific">Armillaria borealis</name>
    <dbReference type="NCBI Taxonomy" id="47425"/>
    <lineage>
        <taxon>Eukaryota</taxon>
        <taxon>Fungi</taxon>
        <taxon>Dikarya</taxon>
        <taxon>Basidiomycota</taxon>
        <taxon>Agaricomycotina</taxon>
        <taxon>Agaricomycetes</taxon>
        <taxon>Agaricomycetidae</taxon>
        <taxon>Agaricales</taxon>
        <taxon>Marasmiineae</taxon>
        <taxon>Physalacriaceae</taxon>
        <taxon>Armillaria</taxon>
    </lineage>
</organism>
<keyword evidence="1" id="KW-0732">Signal</keyword>
<evidence type="ECO:0008006" key="4">
    <source>
        <dbReference type="Google" id="ProtNLM"/>
    </source>
</evidence>
<feature type="signal peptide" evidence="1">
    <location>
        <begin position="1"/>
        <end position="25"/>
    </location>
</feature>
<name>A0AA39MF10_9AGAR</name>
<accession>A0AA39MF10</accession>
<dbReference type="Proteomes" id="UP001175226">
    <property type="component" value="Unassembled WGS sequence"/>
</dbReference>
<dbReference type="EMBL" id="JAUEPT010000115">
    <property type="protein sequence ID" value="KAK0431403.1"/>
    <property type="molecule type" value="Genomic_DNA"/>
</dbReference>
<sequence>MGCRVAPSKPVLRYHLCLCLNVVLARCVADMKFIAASYRHSGDDRQIFLWECTIGPYHWPLDICQPSLYLQLMYSDLRLARGHTRDLRSPVNFGRRYARA</sequence>
<gene>
    <name evidence="2" type="ORF">EV421DRAFT_170591</name>
</gene>
<evidence type="ECO:0000313" key="2">
    <source>
        <dbReference type="EMBL" id="KAK0431403.1"/>
    </source>
</evidence>
<keyword evidence="3" id="KW-1185">Reference proteome</keyword>
<evidence type="ECO:0000313" key="3">
    <source>
        <dbReference type="Proteomes" id="UP001175226"/>
    </source>
</evidence>
<comment type="caution">
    <text evidence="2">The sequence shown here is derived from an EMBL/GenBank/DDBJ whole genome shotgun (WGS) entry which is preliminary data.</text>
</comment>
<evidence type="ECO:0000256" key="1">
    <source>
        <dbReference type="SAM" id="SignalP"/>
    </source>
</evidence>
<protein>
    <recommendedName>
        <fullName evidence="4">Secreted protein</fullName>
    </recommendedName>
</protein>
<feature type="chain" id="PRO_5041250944" description="Secreted protein" evidence="1">
    <location>
        <begin position="26"/>
        <end position="100"/>
    </location>
</feature>
<dbReference type="AlphaFoldDB" id="A0AA39MF10"/>